<dbReference type="InterPro" id="IPR016989">
    <property type="entry name" value="Atp1_alphaprobac"/>
</dbReference>
<proteinExistence type="inferred from homology"/>
<dbReference type="EMBL" id="BSNN01000004">
    <property type="protein sequence ID" value="GLQ35247.1"/>
    <property type="molecule type" value="Genomic_DNA"/>
</dbReference>
<keyword evidence="1" id="KW-0813">Transport</keyword>
<keyword evidence="1 3" id="KW-0472">Membrane</keyword>
<dbReference type="PIRSF" id="PIRSF032126">
    <property type="entry name" value="F0F1_ATP_synthase_subunit_I"/>
    <property type="match status" value="1"/>
</dbReference>
<evidence type="ECO:0000256" key="2">
    <source>
        <dbReference type="SAM" id="MobiDB-lite"/>
    </source>
</evidence>
<evidence type="ECO:0000256" key="1">
    <source>
        <dbReference type="PIRNR" id="PIRNR032126"/>
    </source>
</evidence>
<keyword evidence="3" id="KW-1133">Transmembrane helix</keyword>
<dbReference type="Proteomes" id="UP001156694">
    <property type="component" value="Unassembled WGS sequence"/>
</dbReference>
<feature type="transmembrane region" description="Helical" evidence="3">
    <location>
        <begin position="67"/>
        <end position="88"/>
    </location>
</feature>
<accession>A0ABQ5VUX9</accession>
<keyword evidence="1" id="KW-0406">Ion transport</keyword>
<evidence type="ECO:0000313" key="4">
    <source>
        <dbReference type="EMBL" id="GLQ35247.1"/>
    </source>
</evidence>
<keyword evidence="1" id="KW-0375">Hydrogen ion transport</keyword>
<gene>
    <name evidence="4" type="primary">atpI</name>
    <name evidence="4" type="ORF">GCM10007939_15300</name>
</gene>
<keyword evidence="3" id="KW-0812">Transmembrane</keyword>
<organism evidence="4 5">
    <name type="scientific">Amylibacter marinus</name>
    <dbReference type="NCBI Taxonomy" id="1475483"/>
    <lineage>
        <taxon>Bacteria</taxon>
        <taxon>Pseudomonadati</taxon>
        <taxon>Pseudomonadota</taxon>
        <taxon>Alphaproteobacteria</taxon>
        <taxon>Rhodobacterales</taxon>
        <taxon>Paracoccaceae</taxon>
        <taxon>Amylibacter</taxon>
    </lineage>
</organism>
<feature type="transmembrane region" description="Helical" evidence="3">
    <location>
        <begin position="43"/>
        <end position="61"/>
    </location>
</feature>
<feature type="region of interest" description="Disordered" evidence="2">
    <location>
        <begin position="98"/>
        <end position="118"/>
    </location>
</feature>
<reference evidence="5" key="1">
    <citation type="journal article" date="2019" name="Int. J. Syst. Evol. Microbiol.">
        <title>The Global Catalogue of Microorganisms (GCM) 10K type strain sequencing project: providing services to taxonomists for standard genome sequencing and annotation.</title>
        <authorList>
            <consortium name="The Broad Institute Genomics Platform"/>
            <consortium name="The Broad Institute Genome Sequencing Center for Infectious Disease"/>
            <person name="Wu L."/>
            <person name="Ma J."/>
        </authorList>
    </citation>
    <scope>NUCLEOTIDE SEQUENCE [LARGE SCALE GENOMIC DNA]</scope>
    <source>
        <strain evidence="5">NBRC 110140</strain>
    </source>
</reference>
<keyword evidence="5" id="KW-1185">Reference proteome</keyword>
<comment type="function">
    <text evidence="1">A possible function for this protein is to guide the assembly of the membrane sector of the ATPase enzyme complex.</text>
</comment>
<sequence length="118" mass="13050">MSDPIDPNRLDALEAKLNAIREADKPAPKHESHYSAAQQGWRMVTELVVGLLLGFGIGYGLDHLFGTRPWLMILFVMLGFVAGVRTMMRTADEIQKKNMSAGAPAVQAGKDEMYDDED</sequence>
<comment type="caution">
    <text evidence="4">The sequence shown here is derived from an EMBL/GenBank/DDBJ whole genome shotgun (WGS) entry which is preliminary data.</text>
</comment>
<dbReference type="RefSeq" id="WP_284377449.1">
    <property type="nucleotide sequence ID" value="NZ_BSNN01000004.1"/>
</dbReference>
<dbReference type="InterPro" id="IPR032820">
    <property type="entry name" value="ATPase_put"/>
</dbReference>
<evidence type="ECO:0000313" key="5">
    <source>
        <dbReference type="Proteomes" id="UP001156694"/>
    </source>
</evidence>
<comment type="similarity">
    <text evidence="1">Belongs to the bacterial AtpI family.</text>
</comment>
<evidence type="ECO:0000256" key="3">
    <source>
        <dbReference type="SAM" id="Phobius"/>
    </source>
</evidence>
<dbReference type="Pfam" id="PF09527">
    <property type="entry name" value="ATPase_gene1"/>
    <property type="match status" value="1"/>
</dbReference>
<protein>
    <recommendedName>
        <fullName evidence="1">ATP synthase protein I</fullName>
    </recommendedName>
</protein>
<name>A0ABQ5VUX9_9RHOB</name>